<dbReference type="InterPro" id="IPR013762">
    <property type="entry name" value="Integrase-like_cat_sf"/>
</dbReference>
<name>A0ABP6SYQ5_9ACTN</name>
<dbReference type="RefSeq" id="WP_345728985.1">
    <property type="nucleotide sequence ID" value="NZ_BAAAYN010000022.1"/>
</dbReference>
<dbReference type="Proteomes" id="UP001501676">
    <property type="component" value="Unassembled WGS sequence"/>
</dbReference>
<comment type="caution">
    <text evidence="2">The sequence shown here is derived from an EMBL/GenBank/DDBJ whole genome shotgun (WGS) entry which is preliminary data.</text>
</comment>
<keyword evidence="3" id="KW-1185">Reference proteome</keyword>
<dbReference type="SUPFAM" id="SSF56349">
    <property type="entry name" value="DNA breaking-rejoining enzymes"/>
    <property type="match status" value="1"/>
</dbReference>
<protein>
    <submittedName>
        <fullName evidence="2">Uncharacterized protein</fullName>
    </submittedName>
</protein>
<dbReference type="EMBL" id="BAAAYN010000022">
    <property type="protein sequence ID" value="GAA3388087.1"/>
    <property type="molecule type" value="Genomic_DNA"/>
</dbReference>
<accession>A0ABP6SYQ5</accession>
<dbReference type="InterPro" id="IPR011010">
    <property type="entry name" value="DNA_brk_join_enz"/>
</dbReference>
<sequence>MLRHTFGTRLLRQVADVVLVAEPMGHSLLDTTRRDTLPTAIDREAAIDLLIVDR</sequence>
<evidence type="ECO:0000256" key="1">
    <source>
        <dbReference type="ARBA" id="ARBA00023172"/>
    </source>
</evidence>
<evidence type="ECO:0000313" key="2">
    <source>
        <dbReference type="EMBL" id="GAA3388087.1"/>
    </source>
</evidence>
<gene>
    <name evidence="2" type="ORF">GCM10020369_32910</name>
</gene>
<reference evidence="3" key="1">
    <citation type="journal article" date="2019" name="Int. J. Syst. Evol. Microbiol.">
        <title>The Global Catalogue of Microorganisms (GCM) 10K type strain sequencing project: providing services to taxonomists for standard genome sequencing and annotation.</title>
        <authorList>
            <consortium name="The Broad Institute Genomics Platform"/>
            <consortium name="The Broad Institute Genome Sequencing Center for Infectious Disease"/>
            <person name="Wu L."/>
            <person name="Ma J."/>
        </authorList>
    </citation>
    <scope>NUCLEOTIDE SEQUENCE [LARGE SCALE GENOMIC DNA]</scope>
    <source>
        <strain evidence="3">JCM 9458</strain>
    </source>
</reference>
<dbReference type="Gene3D" id="1.10.443.10">
    <property type="entry name" value="Intergrase catalytic core"/>
    <property type="match status" value="1"/>
</dbReference>
<organism evidence="2 3">
    <name type="scientific">Cryptosporangium minutisporangium</name>
    <dbReference type="NCBI Taxonomy" id="113569"/>
    <lineage>
        <taxon>Bacteria</taxon>
        <taxon>Bacillati</taxon>
        <taxon>Actinomycetota</taxon>
        <taxon>Actinomycetes</taxon>
        <taxon>Cryptosporangiales</taxon>
        <taxon>Cryptosporangiaceae</taxon>
        <taxon>Cryptosporangium</taxon>
    </lineage>
</organism>
<proteinExistence type="predicted"/>
<evidence type="ECO:0000313" key="3">
    <source>
        <dbReference type="Proteomes" id="UP001501676"/>
    </source>
</evidence>
<keyword evidence="1" id="KW-0233">DNA recombination</keyword>